<feature type="domain" description="N-acetyltransferase" evidence="1">
    <location>
        <begin position="11"/>
        <end position="145"/>
    </location>
</feature>
<dbReference type="Gene3D" id="3.40.630.30">
    <property type="match status" value="1"/>
</dbReference>
<dbReference type="AlphaFoldDB" id="A0A951QSI5"/>
<protein>
    <submittedName>
        <fullName evidence="2">GNAT family N-acetyltransferase</fullName>
    </submittedName>
</protein>
<name>A0A951QSI5_9CYAN</name>
<dbReference type="InterPro" id="IPR000182">
    <property type="entry name" value="GNAT_dom"/>
</dbReference>
<dbReference type="PROSITE" id="PS51186">
    <property type="entry name" value="GNAT"/>
    <property type="match status" value="1"/>
</dbReference>
<proteinExistence type="predicted"/>
<organism evidence="2 3">
    <name type="scientific">Cyanomargarita calcarea GSE-NOS-MK-12-04C</name>
    <dbReference type="NCBI Taxonomy" id="2839659"/>
    <lineage>
        <taxon>Bacteria</taxon>
        <taxon>Bacillati</taxon>
        <taxon>Cyanobacteriota</taxon>
        <taxon>Cyanophyceae</taxon>
        <taxon>Nostocales</taxon>
        <taxon>Cyanomargaritaceae</taxon>
        <taxon>Cyanomargarita</taxon>
    </lineage>
</organism>
<sequence length="145" mass="16407">MTSAETQIHFKDTRDIALNSILALYKANQWSSADKPELLYKALMNSHSLISAWDSDRLVGLGNAISDGFLVVYYPHLLVLPEYQRQGIGSSIIQLLTSRYTGFHQHILLADRLAFGFYKKCGFERAGKTEPMWIYQPETGFMGIS</sequence>
<evidence type="ECO:0000313" key="3">
    <source>
        <dbReference type="Proteomes" id="UP000729701"/>
    </source>
</evidence>
<dbReference type="Pfam" id="PF13673">
    <property type="entry name" value="Acetyltransf_10"/>
    <property type="match status" value="1"/>
</dbReference>
<dbReference type="InterPro" id="IPR016181">
    <property type="entry name" value="Acyl_CoA_acyltransferase"/>
</dbReference>
<evidence type="ECO:0000313" key="2">
    <source>
        <dbReference type="EMBL" id="MBW4669940.1"/>
    </source>
</evidence>
<dbReference type="CDD" id="cd04301">
    <property type="entry name" value="NAT_SF"/>
    <property type="match status" value="1"/>
</dbReference>
<dbReference type="PANTHER" id="PTHR43233">
    <property type="entry name" value="FAMILY N-ACETYLTRANSFERASE, PUTATIVE (AFU_ORTHOLOGUE AFUA_6G03350)-RELATED"/>
    <property type="match status" value="1"/>
</dbReference>
<gene>
    <name evidence="2" type="ORF">KME60_21635</name>
</gene>
<comment type="caution">
    <text evidence="2">The sequence shown here is derived from an EMBL/GenBank/DDBJ whole genome shotgun (WGS) entry which is preliminary data.</text>
</comment>
<reference evidence="2" key="2">
    <citation type="journal article" date="2022" name="Microbiol. Resour. Announc.">
        <title>Metagenome Sequencing to Explore Phylogenomics of Terrestrial Cyanobacteria.</title>
        <authorList>
            <person name="Ward R.D."/>
            <person name="Stajich J.E."/>
            <person name="Johansen J.R."/>
            <person name="Huntemann M."/>
            <person name="Clum A."/>
            <person name="Foster B."/>
            <person name="Foster B."/>
            <person name="Roux S."/>
            <person name="Palaniappan K."/>
            <person name="Varghese N."/>
            <person name="Mukherjee S."/>
            <person name="Reddy T.B.K."/>
            <person name="Daum C."/>
            <person name="Copeland A."/>
            <person name="Chen I.A."/>
            <person name="Ivanova N.N."/>
            <person name="Kyrpides N.C."/>
            <person name="Shapiro N."/>
            <person name="Eloe-Fadrosh E.A."/>
            <person name="Pietrasiak N."/>
        </authorList>
    </citation>
    <scope>NUCLEOTIDE SEQUENCE</scope>
    <source>
        <strain evidence="2">GSE-NOS-MK-12-04C</strain>
    </source>
</reference>
<reference evidence="2" key="1">
    <citation type="submission" date="2021-05" db="EMBL/GenBank/DDBJ databases">
        <authorList>
            <person name="Pietrasiak N."/>
            <person name="Ward R."/>
            <person name="Stajich J.E."/>
            <person name="Kurbessoian T."/>
        </authorList>
    </citation>
    <scope>NUCLEOTIDE SEQUENCE</scope>
    <source>
        <strain evidence="2">GSE-NOS-MK-12-04C</strain>
    </source>
</reference>
<evidence type="ECO:0000259" key="1">
    <source>
        <dbReference type="PROSITE" id="PS51186"/>
    </source>
</evidence>
<accession>A0A951QSI5</accession>
<dbReference type="SUPFAM" id="SSF55729">
    <property type="entry name" value="Acyl-CoA N-acyltransferases (Nat)"/>
    <property type="match status" value="1"/>
</dbReference>
<dbReference type="PANTHER" id="PTHR43233:SF1">
    <property type="entry name" value="FAMILY N-ACETYLTRANSFERASE, PUTATIVE (AFU_ORTHOLOGUE AFUA_6G03350)-RELATED"/>
    <property type="match status" value="1"/>
</dbReference>
<dbReference type="EMBL" id="JAHHGZ010000025">
    <property type="protein sequence ID" value="MBW4669940.1"/>
    <property type="molecule type" value="Genomic_DNA"/>
</dbReference>
<dbReference type="InterPro" id="IPR053144">
    <property type="entry name" value="Acetyltransferase_Butenolide"/>
</dbReference>
<dbReference type="Proteomes" id="UP000729701">
    <property type="component" value="Unassembled WGS sequence"/>
</dbReference>
<dbReference type="GO" id="GO:0016747">
    <property type="term" value="F:acyltransferase activity, transferring groups other than amino-acyl groups"/>
    <property type="evidence" value="ECO:0007669"/>
    <property type="project" value="InterPro"/>
</dbReference>